<dbReference type="Pfam" id="PF20348">
    <property type="entry name" value="DUF6643"/>
    <property type="match status" value="1"/>
</dbReference>
<proteinExistence type="predicted"/>
<dbReference type="Proteomes" id="UP001499863">
    <property type="component" value="Unassembled WGS sequence"/>
</dbReference>
<feature type="compositionally biased region" description="Polar residues" evidence="1">
    <location>
        <begin position="145"/>
        <end position="166"/>
    </location>
</feature>
<feature type="compositionally biased region" description="Low complexity" evidence="1">
    <location>
        <begin position="128"/>
        <end position="137"/>
    </location>
</feature>
<name>A0ABN1XLP1_9ACTN</name>
<evidence type="ECO:0000256" key="1">
    <source>
        <dbReference type="SAM" id="MobiDB-lite"/>
    </source>
</evidence>
<feature type="compositionally biased region" description="Low complexity" evidence="1">
    <location>
        <begin position="248"/>
        <end position="268"/>
    </location>
</feature>
<feature type="compositionally biased region" description="Gly residues" evidence="1">
    <location>
        <begin position="211"/>
        <end position="220"/>
    </location>
</feature>
<comment type="caution">
    <text evidence="2">The sequence shown here is derived from an EMBL/GenBank/DDBJ whole genome shotgun (WGS) entry which is preliminary data.</text>
</comment>
<keyword evidence="3" id="KW-1185">Reference proteome</keyword>
<sequence length="268" mass="26515">MTSPRSYDGVGYPSPSFSSGTPIYDSLVAERGVPQIAPINVPAALPPALSTGYGSGLSGPSYENNRYGTGYDSPGGNLPALPPARLALGPGPSSAPSSSGPATAYIPAQPAPAYAAAPQPPVPGYGGPQPYLPGQRPQTPPPAFTQASTGGYQPSGGQSFGGQNTFVGGHGGPQTFGAQPPGGPSGPQGTAGQPHGPQSFGGPQAFTGHGAQPGGFGGSGDQSFGGAQLRPAVTPVAPVRPMQPQRPGPYGEPGQFQQGGYQPQAQGY</sequence>
<dbReference type="InterPro" id="IPR046585">
    <property type="entry name" value="DUF6643"/>
</dbReference>
<organism evidence="2 3">
    <name type="scientific">Kitasatospora putterlickiae</name>
    <dbReference type="NCBI Taxonomy" id="221725"/>
    <lineage>
        <taxon>Bacteria</taxon>
        <taxon>Bacillati</taxon>
        <taxon>Actinomycetota</taxon>
        <taxon>Actinomycetes</taxon>
        <taxon>Kitasatosporales</taxon>
        <taxon>Streptomycetaceae</taxon>
        <taxon>Kitasatospora</taxon>
    </lineage>
</organism>
<dbReference type="RefSeq" id="WP_344323896.1">
    <property type="nucleotide sequence ID" value="NZ_BAAAKJ010000011.1"/>
</dbReference>
<feature type="region of interest" description="Disordered" evidence="1">
    <location>
        <begin position="48"/>
        <end position="268"/>
    </location>
</feature>
<protein>
    <submittedName>
        <fullName evidence="2">Uncharacterized protein</fullName>
    </submittedName>
</protein>
<evidence type="ECO:0000313" key="3">
    <source>
        <dbReference type="Proteomes" id="UP001499863"/>
    </source>
</evidence>
<dbReference type="EMBL" id="BAAAKJ010000011">
    <property type="protein sequence ID" value="GAA1382672.1"/>
    <property type="molecule type" value="Genomic_DNA"/>
</dbReference>
<evidence type="ECO:0000313" key="2">
    <source>
        <dbReference type="EMBL" id="GAA1382672.1"/>
    </source>
</evidence>
<accession>A0ABN1XLP1</accession>
<reference evidence="2 3" key="1">
    <citation type="journal article" date="2019" name="Int. J. Syst. Evol. Microbiol.">
        <title>The Global Catalogue of Microorganisms (GCM) 10K type strain sequencing project: providing services to taxonomists for standard genome sequencing and annotation.</title>
        <authorList>
            <consortium name="The Broad Institute Genomics Platform"/>
            <consortium name="The Broad Institute Genome Sequencing Center for Infectious Disease"/>
            <person name="Wu L."/>
            <person name="Ma J."/>
        </authorList>
    </citation>
    <scope>NUCLEOTIDE SEQUENCE [LARGE SCALE GENOMIC DNA]</scope>
    <source>
        <strain evidence="2 3">JCM 12393</strain>
    </source>
</reference>
<gene>
    <name evidence="2" type="ORF">GCM10009639_02110</name>
</gene>
<feature type="compositionally biased region" description="Low complexity" evidence="1">
    <location>
        <begin position="221"/>
        <end position="240"/>
    </location>
</feature>
<feature type="compositionally biased region" description="Low complexity" evidence="1">
    <location>
        <begin position="74"/>
        <end position="117"/>
    </location>
</feature>